<evidence type="ECO:0000256" key="1">
    <source>
        <dbReference type="ARBA" id="ARBA00000237"/>
    </source>
</evidence>
<dbReference type="EC" id="3.2.2.22" evidence="3 8"/>
<keyword evidence="12" id="KW-1185">Reference proteome</keyword>
<dbReference type="Gramene" id="TraesWEE_scaffold_000068_01G000100.1">
    <property type="protein sequence ID" value="TraesWEE_scaffold_000068_01G000100.1"/>
    <property type="gene ID" value="TraesWEE_scaffold_000068_01G000100"/>
</dbReference>
<dbReference type="AlphaFoldDB" id="A0A3B6MKD5"/>
<accession>A0A3B6MKD5</accession>
<dbReference type="InterPro" id="IPR046533">
    <property type="entry name" value="DUF6598"/>
</dbReference>
<dbReference type="STRING" id="4565.A0A3B6MKD5"/>
<dbReference type="Pfam" id="PF20241">
    <property type="entry name" value="DUF6598"/>
    <property type="match status" value="1"/>
</dbReference>
<comment type="catalytic activity">
    <reaction evidence="1 8">
        <text>Endohydrolysis of the N-glycosidic bond at one specific adenosine on the 28S rRNA.</text>
        <dbReference type="EC" id="3.2.2.22"/>
    </reaction>
</comment>
<dbReference type="Pfam" id="PF00161">
    <property type="entry name" value="RIP"/>
    <property type="match status" value="1"/>
</dbReference>
<evidence type="ECO:0000256" key="5">
    <source>
        <dbReference type="ARBA" id="ARBA00022801"/>
    </source>
</evidence>
<dbReference type="OMA" id="GMMMATR"/>
<reference evidence="11" key="2">
    <citation type="submission" date="2018-10" db="UniProtKB">
        <authorList>
            <consortium name="EnsemblPlants"/>
        </authorList>
    </citation>
    <scope>IDENTIFICATION</scope>
</reference>
<name>A0A3B6MKD5_WHEAT</name>
<dbReference type="Gramene" id="TraesCLE_scaffold_002311_01G000300.1">
    <property type="protein sequence ID" value="TraesCLE_scaffold_002311_01G000300.1"/>
    <property type="gene ID" value="TraesCLE_scaffold_002311_01G000300"/>
</dbReference>
<evidence type="ECO:0000313" key="12">
    <source>
        <dbReference type="Proteomes" id="UP000019116"/>
    </source>
</evidence>
<dbReference type="Gramene" id="TraesNOR5D03G03061970.1">
    <property type="protein sequence ID" value="TraesNOR5D03G03061970.1"/>
    <property type="gene ID" value="TraesNOR5D03G03061970"/>
</dbReference>
<keyword evidence="5 8" id="KW-0378">Hydrolase</keyword>
<gene>
    <name evidence="11" type="primary">LOC123124039</name>
</gene>
<proteinExistence type="inferred from homology"/>
<evidence type="ECO:0000256" key="6">
    <source>
        <dbReference type="ARBA" id="ARBA00022821"/>
    </source>
</evidence>
<dbReference type="GeneID" id="123124039"/>
<dbReference type="Gramene" id="TraesCS5D02G002000.1">
    <property type="protein sequence ID" value="TraesCS5D02G002000.1"/>
    <property type="gene ID" value="TraesCS5D02G002000"/>
</dbReference>
<dbReference type="Gramene" id="TraesSTA5D03G03016690.1">
    <property type="protein sequence ID" value="TraesSTA5D03G03016690.1"/>
    <property type="gene ID" value="TraesSTA5D03G03016690"/>
</dbReference>
<dbReference type="Gramene" id="TraesCAD_scaffold_035589_01G000100.1">
    <property type="protein sequence ID" value="TraesCAD_scaffold_035589_01G000100.1"/>
    <property type="gene ID" value="TraesCAD_scaffold_035589_01G000100"/>
</dbReference>
<dbReference type="Gramene" id="TraesLDM5D03G03032300.1">
    <property type="protein sequence ID" value="TraesLDM5D03G03032300.1"/>
    <property type="gene ID" value="TraesLDM5D03G03032300"/>
</dbReference>
<evidence type="ECO:0000256" key="3">
    <source>
        <dbReference type="ARBA" id="ARBA00012001"/>
    </source>
</evidence>
<dbReference type="EnsemblPlants" id="TraesCS5D02G002000.1">
    <property type="protein sequence ID" value="TraesCS5D02G002000.1"/>
    <property type="gene ID" value="TraesCS5D02G002000"/>
</dbReference>
<dbReference type="InterPro" id="IPR001574">
    <property type="entry name" value="Ribosome_inactivat_prot"/>
</dbReference>
<dbReference type="PaxDb" id="4565-Traes_5DS_2873CCD2F.1"/>
<dbReference type="GO" id="GO:0030598">
    <property type="term" value="F:rRNA N-glycosylase activity"/>
    <property type="evidence" value="ECO:0007669"/>
    <property type="project" value="UniProtKB-EC"/>
</dbReference>
<dbReference type="InterPro" id="IPR036041">
    <property type="entry name" value="Ribosome-inact_prot_sf"/>
</dbReference>
<dbReference type="Proteomes" id="UP000019116">
    <property type="component" value="Chromosome 5D"/>
</dbReference>
<dbReference type="Gramene" id="TraesSYM5D03G02966560.1">
    <property type="protein sequence ID" value="TraesSYM5D03G02966560.1"/>
    <property type="gene ID" value="TraesSYM5D03G02966560"/>
</dbReference>
<dbReference type="Gramene" id="TraesJUL5D03G03051780.2">
    <property type="protein sequence ID" value="TraesJUL5D03G03051780.2"/>
    <property type="gene ID" value="TraesJUL5D03G03051780"/>
</dbReference>
<evidence type="ECO:0000256" key="2">
    <source>
        <dbReference type="ARBA" id="ARBA00008544"/>
    </source>
</evidence>
<dbReference type="RefSeq" id="XP_044400679.1">
    <property type="nucleotide sequence ID" value="XM_044544744.1"/>
</dbReference>
<dbReference type="PANTHER" id="PTHR33453:SF9">
    <property type="entry name" value="ALBUMIN B-32"/>
    <property type="match status" value="1"/>
</dbReference>
<evidence type="ECO:0000256" key="4">
    <source>
        <dbReference type="ARBA" id="ARBA00022656"/>
    </source>
</evidence>
<evidence type="ECO:0000256" key="8">
    <source>
        <dbReference type="RuleBase" id="RU004915"/>
    </source>
</evidence>
<dbReference type="Gramene" id="TraesPARA_EIv1.0_1761720.1">
    <property type="protein sequence ID" value="TraesPARA_EIv1.0_1761720.1.CDS"/>
    <property type="gene ID" value="TraesPARA_EIv1.0_1761720"/>
</dbReference>
<dbReference type="RefSeq" id="XP_044400680.1">
    <property type="nucleotide sequence ID" value="XM_044544745.1"/>
</dbReference>
<dbReference type="OrthoDB" id="618095at2759"/>
<dbReference type="Gramene" id="TraesPARA_EIv1.0_1761720.2">
    <property type="protein sequence ID" value="TraesPARA_EIv1.0_1761720.2.CDS"/>
    <property type="gene ID" value="TraesPARA_EIv1.0_1761720"/>
</dbReference>
<feature type="region of interest" description="Disordered" evidence="9">
    <location>
        <begin position="26"/>
        <end position="51"/>
    </location>
</feature>
<reference evidence="11" key="1">
    <citation type="submission" date="2018-08" db="EMBL/GenBank/DDBJ databases">
        <authorList>
            <person name="Rossello M."/>
        </authorList>
    </citation>
    <scope>NUCLEOTIDE SEQUENCE [LARGE SCALE GENOMIC DNA]</scope>
    <source>
        <strain evidence="11">cv. Chinese Spring</strain>
    </source>
</reference>
<feature type="region of interest" description="Disordered" evidence="9">
    <location>
        <begin position="63"/>
        <end position="88"/>
    </location>
</feature>
<dbReference type="PANTHER" id="PTHR33453">
    <property type="match status" value="1"/>
</dbReference>
<dbReference type="Gene3D" id="3.40.420.10">
    <property type="entry name" value="Ricin (A subunit), domain 1"/>
    <property type="match status" value="1"/>
</dbReference>
<comment type="similarity">
    <text evidence="2">Belongs to the ribosome-inactivating protein family. Type 1 RIP subfamily.</text>
</comment>
<keyword evidence="6 8" id="KW-0611">Plant defense</keyword>
<protein>
    <recommendedName>
        <fullName evidence="3 8">rRNA N-glycosylase</fullName>
        <ecNumber evidence="3 8">3.2.2.22</ecNumber>
    </recommendedName>
</protein>
<dbReference type="Gramene" id="TraesCS5D03G0003400.1">
    <property type="protein sequence ID" value="TraesCS5D03G0003400.1.CDS"/>
    <property type="gene ID" value="TraesCS5D03G0003400"/>
</dbReference>
<dbReference type="Gramene" id="TraesROB_scaffold_067628_01G000100.1">
    <property type="protein sequence ID" value="TraesROB_scaffold_067628_01G000100.1"/>
    <property type="gene ID" value="TraesROB_scaffold_067628_01G000100"/>
</dbReference>
<dbReference type="GO" id="GO:0090729">
    <property type="term" value="F:toxin activity"/>
    <property type="evidence" value="ECO:0007669"/>
    <property type="project" value="UniProtKB-KW"/>
</dbReference>
<organism evidence="11">
    <name type="scientific">Triticum aestivum</name>
    <name type="common">Wheat</name>
    <dbReference type="NCBI Taxonomy" id="4565"/>
    <lineage>
        <taxon>Eukaryota</taxon>
        <taxon>Viridiplantae</taxon>
        <taxon>Streptophyta</taxon>
        <taxon>Embryophyta</taxon>
        <taxon>Tracheophyta</taxon>
        <taxon>Spermatophyta</taxon>
        <taxon>Magnoliopsida</taxon>
        <taxon>Liliopsida</taxon>
        <taxon>Poales</taxon>
        <taxon>Poaceae</taxon>
        <taxon>BOP clade</taxon>
        <taxon>Pooideae</taxon>
        <taxon>Triticodae</taxon>
        <taxon>Triticeae</taxon>
        <taxon>Triticinae</taxon>
        <taxon>Triticum</taxon>
    </lineage>
</organism>
<evidence type="ECO:0000259" key="10">
    <source>
        <dbReference type="Pfam" id="PF20241"/>
    </source>
</evidence>
<feature type="domain" description="DUF6598" evidence="10">
    <location>
        <begin position="242"/>
        <end position="347"/>
    </location>
</feature>
<evidence type="ECO:0000256" key="9">
    <source>
        <dbReference type="SAM" id="MobiDB-lite"/>
    </source>
</evidence>
<dbReference type="RefSeq" id="XP_044400678.1">
    <property type="nucleotide sequence ID" value="XM_044544743.1"/>
</dbReference>
<evidence type="ECO:0000313" key="11">
    <source>
        <dbReference type="EnsemblPlants" id="TraesCS5D02G002000.1"/>
    </source>
</evidence>
<dbReference type="Gramene" id="TraesJUL5D03G03051780.1">
    <property type="protein sequence ID" value="TraesJUL5D03G03051780.1"/>
    <property type="gene ID" value="TraesJUL5D03G03051780"/>
</dbReference>
<keyword evidence="7 8" id="KW-0652">Protein synthesis inhibitor</keyword>
<sequence length="374" mass="40833">MAWAPSCSCTTGMMMATRFSRCAPPAMGARRTSPTTVHLRPSPASPTSWSKTAVGDRALVSTTTKRRTVPPACNNKPGPSGQAPTSKKDLSFDINLTAEDDDHFKKNFLEPMRDRLSDPEGPTVDILDPDSGNVVHIPRLPPQVRDNPAPELMNLTLHLGEEARVTLSVQTDNLYVVGFRNGEGKAFEFTHYNPDGTPREGYRMIPGSTNLGYSGSYAGGNGMGGLSQQQVVLLDSGNRFFNSNVYGRVNATTKLASGEELPYTLLSKQANQSHTTRHHESVPLQRNLISAQLGAELHISADLWDYNKLVFSDDQIVVGSVVFVPRHAGTTDKADINGPCGKVRVEVTWSTSYSYKSMKDEEPKSSPPFIHDDL</sequence>
<dbReference type="GO" id="GO:0017148">
    <property type="term" value="P:negative regulation of translation"/>
    <property type="evidence" value="ECO:0007669"/>
    <property type="project" value="UniProtKB-KW"/>
</dbReference>
<dbReference type="GO" id="GO:0006952">
    <property type="term" value="P:defense response"/>
    <property type="evidence" value="ECO:0007669"/>
    <property type="project" value="UniProtKB-KW"/>
</dbReference>
<dbReference type="InterPro" id="IPR016138">
    <property type="entry name" value="Ribosome_inactivat_prot_sub1"/>
</dbReference>
<dbReference type="KEGG" id="taes:123124039"/>
<evidence type="ECO:0000256" key="7">
    <source>
        <dbReference type="ARBA" id="ARBA00023193"/>
    </source>
</evidence>
<dbReference type="SUPFAM" id="SSF56371">
    <property type="entry name" value="Ribosome inactivating proteins (RIP)"/>
    <property type="match status" value="1"/>
</dbReference>
<keyword evidence="4 8" id="KW-0800">Toxin</keyword>
<dbReference type="Gramene" id="TraesRN5D0100004100.1">
    <property type="protein sequence ID" value="TraesRN5D0100004100.1"/>
    <property type="gene ID" value="TraesRN5D0100004100"/>
</dbReference>